<dbReference type="InterPro" id="IPR001162">
    <property type="entry name" value="UvrC_RNase_H_dom"/>
</dbReference>
<keyword evidence="3" id="KW-0228">DNA excision</keyword>
<sequence length="514" mass="60619">MTRFKQLVSKINLPKQAGVYRFYDDQKRLLYVGKSKNIYERIHQYATGSINSYKTGKLLQETVDIQYTIVANETEALVLEKRLISLYQPKYNIELKDDKGYPYIQIRKDNKLISIDIVYKIKRGHKYFSYGPFLKRSAAFEIKKLLESELLYEKGAKITFENQEQVDDAFNLSKDILQKRKWINYYEQKMNFAIENMQYEIAQKYFESITVLKQMAHQYQNVDLNSDENLDFMYFDSVGKNNLVITFLFYRNGYMLSHRTFFVDILFSLENTITSFVNNYYKNNFLPQYVFVTEESSRFFENHLDFHIPIKIARSKSHLQILENAKINNNDFIKKDLRIKLEQENNLNNILKQMRYELNLEKNDIILLIDNSHIANQLPTTGVIYFLNGLHSKKYNRFFNYTGSKKGDVNYLEQGLKKHFSVKNALIPDVIFVDGGIAQINTVETILLAKSLKIPLFGLVKNSRHKTDHILDKFGNKLEISQNVFNLIANMQEEVDIFSKSKLRNKIIKKILTQ</sequence>
<dbReference type="FunFam" id="3.40.1440.10:FF:000001">
    <property type="entry name" value="UvrABC system protein C"/>
    <property type="match status" value="1"/>
</dbReference>
<dbReference type="Pfam" id="PF01541">
    <property type="entry name" value="GIY-YIG"/>
    <property type="match status" value="1"/>
</dbReference>
<dbReference type="KEGG" id="mco:MCJ_006240"/>
<dbReference type="Pfam" id="PF22920">
    <property type="entry name" value="UvrC_RNaseH"/>
    <property type="match status" value="1"/>
</dbReference>
<keyword evidence="9" id="KW-1185">Reference proteome</keyword>
<evidence type="ECO:0000256" key="1">
    <source>
        <dbReference type="ARBA" id="ARBA00022490"/>
    </source>
</evidence>
<name>C5J756_MESCH</name>
<evidence type="ECO:0000256" key="3">
    <source>
        <dbReference type="ARBA" id="ARBA00022769"/>
    </source>
</evidence>
<dbReference type="InterPro" id="IPR038476">
    <property type="entry name" value="UvrC_RNase_H_dom_sf"/>
</dbReference>
<feature type="domain" description="UvrC family homology region profile" evidence="7">
    <location>
        <begin position="243"/>
        <end position="447"/>
    </location>
</feature>
<dbReference type="Proteomes" id="UP000001491">
    <property type="component" value="Chromosome"/>
</dbReference>
<dbReference type="AlphaFoldDB" id="C5J756"/>
<keyword evidence="1" id="KW-0963">Cytoplasm</keyword>
<dbReference type="InterPro" id="IPR050066">
    <property type="entry name" value="UvrABC_protein_C"/>
</dbReference>
<dbReference type="Gene3D" id="3.40.1440.10">
    <property type="entry name" value="GIY-YIG endonuclease"/>
    <property type="match status" value="1"/>
</dbReference>
<feature type="domain" description="GIY-YIG" evidence="6">
    <location>
        <begin position="15"/>
        <end position="93"/>
    </location>
</feature>
<keyword evidence="4" id="KW-0267">Excision nuclease</keyword>
<dbReference type="GO" id="GO:0006289">
    <property type="term" value="P:nucleotide-excision repair"/>
    <property type="evidence" value="ECO:0007669"/>
    <property type="project" value="InterPro"/>
</dbReference>
<evidence type="ECO:0000313" key="8">
    <source>
        <dbReference type="EMBL" id="CAT05319.1"/>
    </source>
</evidence>
<dbReference type="EMBL" id="FM864216">
    <property type="protein sequence ID" value="CAT05319.1"/>
    <property type="molecule type" value="Genomic_DNA"/>
</dbReference>
<organism evidence="8 9">
    <name type="scientific">Mesomycoplasma conjunctivae (strain ATCC 25834 / NCTC 10147 / HRC/581)</name>
    <name type="common">Mycoplasma conjunctivae</name>
    <dbReference type="NCBI Taxonomy" id="572263"/>
    <lineage>
        <taxon>Bacteria</taxon>
        <taxon>Bacillati</taxon>
        <taxon>Mycoplasmatota</taxon>
        <taxon>Mycoplasmoidales</taxon>
        <taxon>Metamycoplasmataceae</taxon>
        <taxon>Mesomycoplasma</taxon>
    </lineage>
</organism>
<dbReference type="GO" id="GO:0009380">
    <property type="term" value="C:excinuclease repair complex"/>
    <property type="evidence" value="ECO:0007669"/>
    <property type="project" value="TreeGrafter"/>
</dbReference>
<dbReference type="HOGENOM" id="CLU_014841_3_2_14"/>
<dbReference type="InterPro" id="IPR035901">
    <property type="entry name" value="GIY-YIG_endonuc_sf"/>
</dbReference>
<accession>C5J756</accession>
<dbReference type="SMART" id="SM00465">
    <property type="entry name" value="GIYc"/>
    <property type="match status" value="1"/>
</dbReference>
<evidence type="ECO:0000313" key="9">
    <source>
        <dbReference type="Proteomes" id="UP000001491"/>
    </source>
</evidence>
<dbReference type="PROSITE" id="PS50164">
    <property type="entry name" value="GIY_YIG"/>
    <property type="match status" value="1"/>
</dbReference>
<dbReference type="PANTHER" id="PTHR30562:SF1">
    <property type="entry name" value="UVRABC SYSTEM PROTEIN C"/>
    <property type="match status" value="1"/>
</dbReference>
<evidence type="ECO:0000256" key="5">
    <source>
        <dbReference type="ARBA" id="ARBA00023204"/>
    </source>
</evidence>
<evidence type="ECO:0000259" key="7">
    <source>
        <dbReference type="PROSITE" id="PS50165"/>
    </source>
</evidence>
<proteinExistence type="predicted"/>
<keyword evidence="2" id="KW-0227">DNA damage</keyword>
<evidence type="ECO:0000256" key="2">
    <source>
        <dbReference type="ARBA" id="ARBA00022763"/>
    </source>
</evidence>
<dbReference type="CDD" id="cd10434">
    <property type="entry name" value="GIY-YIG_UvrC_Cho"/>
    <property type="match status" value="1"/>
</dbReference>
<evidence type="ECO:0000256" key="4">
    <source>
        <dbReference type="ARBA" id="ARBA00022881"/>
    </source>
</evidence>
<dbReference type="PROSITE" id="PS50165">
    <property type="entry name" value="UVRC"/>
    <property type="match status" value="1"/>
</dbReference>
<dbReference type="eggNOG" id="COG0322">
    <property type="taxonomic scope" value="Bacteria"/>
</dbReference>
<protein>
    <submittedName>
        <fullName evidence="8">Excinuclease ABC subunit C</fullName>
    </submittedName>
</protein>
<dbReference type="InterPro" id="IPR000305">
    <property type="entry name" value="GIY-YIG_endonuc"/>
</dbReference>
<dbReference type="GO" id="GO:0009381">
    <property type="term" value="F:excinuclease ABC activity"/>
    <property type="evidence" value="ECO:0007669"/>
    <property type="project" value="InterPro"/>
</dbReference>
<dbReference type="Gene3D" id="3.30.420.340">
    <property type="entry name" value="UvrC, RNAse H endonuclease domain"/>
    <property type="match status" value="1"/>
</dbReference>
<reference evidence="9" key="1">
    <citation type="journal article" date="2009" name="BMC Bioinformatics">
        <title>The Mycoplasma conjunctivae genome sequencing, annotation and analysis.</title>
        <authorList>
            <person name="Calderon-Copete S.P."/>
            <person name="Wigger G."/>
            <person name="Wunderlin C."/>
            <person name="Schmidheini T."/>
            <person name="Frey J."/>
            <person name="Quail M.A."/>
            <person name="Falquet L."/>
        </authorList>
    </citation>
    <scope>NUCLEOTIDE SEQUENCE [LARGE SCALE GENOMIC DNA]</scope>
    <source>
        <strain evidence="9">ATCC 25834 / NCTC 10147 / HRC/581</strain>
    </source>
</reference>
<gene>
    <name evidence="8" type="primary">uvrC</name>
    <name evidence="8" type="ordered locus">MCJ_006240</name>
</gene>
<dbReference type="PANTHER" id="PTHR30562">
    <property type="entry name" value="UVRC/OXIDOREDUCTASE"/>
    <property type="match status" value="1"/>
</dbReference>
<keyword evidence="5" id="KW-0234">DNA repair</keyword>
<dbReference type="InterPro" id="IPR047296">
    <property type="entry name" value="GIY-YIG_UvrC_Cho"/>
</dbReference>
<dbReference type="Pfam" id="PF08459">
    <property type="entry name" value="UvrC_RNaseH_dom"/>
    <property type="match status" value="1"/>
</dbReference>
<evidence type="ECO:0000259" key="6">
    <source>
        <dbReference type="PROSITE" id="PS50164"/>
    </source>
</evidence>
<dbReference type="SUPFAM" id="SSF82771">
    <property type="entry name" value="GIY-YIG endonuclease"/>
    <property type="match status" value="1"/>
</dbReference>